<keyword evidence="5 7" id="KW-0067">ATP-binding</keyword>
<feature type="binding site" evidence="7">
    <location>
        <position position="129"/>
    </location>
    <ligand>
        <name>substrate</name>
    </ligand>
</feature>
<evidence type="ECO:0000256" key="5">
    <source>
        <dbReference type="ARBA" id="ARBA00022840"/>
    </source>
</evidence>
<feature type="binding site" evidence="7">
    <location>
        <position position="54"/>
    </location>
    <ligand>
        <name>substrate</name>
    </ligand>
</feature>
<gene>
    <name evidence="7" type="primary">aroK</name>
    <name evidence="9" type="ORF">C1H84_00735</name>
    <name evidence="8" type="ORF">GT020_06240</name>
</gene>
<feature type="binding site" evidence="7">
    <location>
        <position position="73"/>
    </location>
    <ligand>
        <name>substrate</name>
    </ligand>
</feature>
<evidence type="ECO:0000256" key="6">
    <source>
        <dbReference type="ARBA" id="ARBA00023141"/>
    </source>
</evidence>
<dbReference type="CDD" id="cd00464">
    <property type="entry name" value="SK"/>
    <property type="match status" value="1"/>
</dbReference>
<dbReference type="Proteomes" id="UP000252167">
    <property type="component" value="Unassembled WGS sequence"/>
</dbReference>
<evidence type="ECO:0000313" key="9">
    <source>
        <dbReference type="EMBL" id="RBM03867.1"/>
    </source>
</evidence>
<dbReference type="SUPFAM" id="SSF52540">
    <property type="entry name" value="P-loop containing nucleoside triphosphate hydrolases"/>
    <property type="match status" value="1"/>
</dbReference>
<dbReference type="InterPro" id="IPR031322">
    <property type="entry name" value="Shikimate/glucono_kinase"/>
</dbReference>
<evidence type="ECO:0000313" key="10">
    <source>
        <dbReference type="Proteomes" id="UP000252167"/>
    </source>
</evidence>
<comment type="caution">
    <text evidence="7">Lacks conserved residue(s) required for the propagation of feature annotation.</text>
</comment>
<proteinExistence type="inferred from homology"/>
<evidence type="ECO:0000256" key="2">
    <source>
        <dbReference type="ARBA" id="ARBA00022679"/>
    </source>
</evidence>
<dbReference type="UniPathway" id="UPA00053">
    <property type="reaction ID" value="UER00088"/>
</dbReference>
<accession>A0A365YN95</accession>
<dbReference type="InterPro" id="IPR000623">
    <property type="entry name" value="Shikimate_kinase/TSH1"/>
</dbReference>
<evidence type="ECO:0000256" key="3">
    <source>
        <dbReference type="ARBA" id="ARBA00022741"/>
    </source>
</evidence>
<comment type="subcellular location">
    <subcellularLocation>
        <location evidence="7">Cytoplasm</location>
    </subcellularLocation>
</comment>
<keyword evidence="4 7" id="KW-0418">Kinase</keyword>
<comment type="cofactor">
    <cofactor evidence="7">
        <name>Mg(2+)</name>
        <dbReference type="ChEBI" id="CHEBI:18420"/>
    </cofactor>
    <text evidence="7">Binds 1 Mg(2+) ion per subunit.</text>
</comment>
<dbReference type="PANTHER" id="PTHR21087:SF16">
    <property type="entry name" value="SHIKIMATE KINASE 1, CHLOROPLASTIC"/>
    <property type="match status" value="1"/>
</dbReference>
<organism evidence="9 10">
    <name type="scientific">Glutamicibacter soli</name>
    <dbReference type="NCBI Taxonomy" id="453836"/>
    <lineage>
        <taxon>Bacteria</taxon>
        <taxon>Bacillati</taxon>
        <taxon>Actinomycetota</taxon>
        <taxon>Actinomycetes</taxon>
        <taxon>Micrococcales</taxon>
        <taxon>Micrococcaceae</taxon>
        <taxon>Glutamicibacter</taxon>
    </lineage>
</organism>
<dbReference type="Pfam" id="PF01202">
    <property type="entry name" value="SKI"/>
    <property type="match status" value="1"/>
</dbReference>
<dbReference type="Gene3D" id="3.40.50.300">
    <property type="entry name" value="P-loop containing nucleotide triphosphate hydrolases"/>
    <property type="match status" value="1"/>
</dbReference>
<dbReference type="GO" id="GO:0009423">
    <property type="term" value="P:chorismate biosynthetic process"/>
    <property type="evidence" value="ECO:0007669"/>
    <property type="project" value="UniProtKB-UniRule"/>
</dbReference>
<feature type="binding site" evidence="7">
    <location>
        <position position="31"/>
    </location>
    <ligand>
        <name>substrate</name>
    </ligand>
</feature>
<keyword evidence="7" id="KW-0479">Metal-binding</keyword>
<keyword evidence="3 7" id="KW-0547">Nucleotide-binding</keyword>
<comment type="function">
    <text evidence="7">Catalyzes the specific phosphorylation of the 3-hydroxyl group of shikimic acid using ATP as a cosubstrate.</text>
</comment>
<evidence type="ECO:0000256" key="7">
    <source>
        <dbReference type="HAMAP-Rule" id="MF_00109"/>
    </source>
</evidence>
<feature type="binding site" evidence="7">
    <location>
        <position position="110"/>
    </location>
    <ligand>
        <name>ATP</name>
        <dbReference type="ChEBI" id="CHEBI:30616"/>
    </ligand>
</feature>
<evidence type="ECO:0000256" key="1">
    <source>
        <dbReference type="ARBA" id="ARBA00022605"/>
    </source>
</evidence>
<dbReference type="RefSeq" id="WP_047119182.1">
    <property type="nucleotide sequence ID" value="NZ_CM125969.1"/>
</dbReference>
<comment type="caution">
    <text evidence="9">The sequence shown here is derived from an EMBL/GenBank/DDBJ whole genome shotgun (WGS) entry which is preliminary data.</text>
</comment>
<feature type="binding site" evidence="7">
    <location>
        <position position="13"/>
    </location>
    <ligand>
        <name>Mg(2+)</name>
        <dbReference type="ChEBI" id="CHEBI:18420"/>
    </ligand>
</feature>
<dbReference type="PRINTS" id="PR01100">
    <property type="entry name" value="SHIKIMTKNASE"/>
</dbReference>
<comment type="pathway">
    <text evidence="7">Metabolic intermediate biosynthesis; chorismate biosynthesis; chorismate from D-erythrose 4-phosphate and phosphoenolpyruvate: step 5/7.</text>
</comment>
<dbReference type="InterPro" id="IPR027417">
    <property type="entry name" value="P-loop_NTPase"/>
</dbReference>
<evidence type="ECO:0000256" key="4">
    <source>
        <dbReference type="ARBA" id="ARBA00022777"/>
    </source>
</evidence>
<protein>
    <recommendedName>
        <fullName evidence="7">Shikimate kinase</fullName>
        <shortName evidence="7">SK</shortName>
        <ecNumber evidence="7">2.7.1.71</ecNumber>
    </recommendedName>
</protein>
<keyword evidence="7" id="KW-0460">Magnesium</keyword>
<dbReference type="GO" id="GO:0005829">
    <property type="term" value="C:cytosol"/>
    <property type="evidence" value="ECO:0007669"/>
    <property type="project" value="TreeGrafter"/>
</dbReference>
<dbReference type="GO" id="GO:0000287">
    <property type="term" value="F:magnesium ion binding"/>
    <property type="evidence" value="ECO:0007669"/>
    <property type="project" value="UniProtKB-UniRule"/>
</dbReference>
<dbReference type="EMBL" id="WYDN01000004">
    <property type="protein sequence ID" value="NAZ15669.1"/>
    <property type="molecule type" value="Genomic_DNA"/>
</dbReference>
<keyword evidence="10" id="KW-1185">Reference proteome</keyword>
<keyword evidence="1 7" id="KW-0028">Amino-acid biosynthesis</keyword>
<name>A0A365YN95_9MICC</name>
<sequence length="162" mass="16971">MIYLIGPMASGKSTVGKSLAAALSLPFVDTDELIVAAHGSIASIFAAHGEQRFRDLEEETLAGVPEGVIATGGGAVLRESNRKVLAGGTVVYLEMTADGAAARIKGDSTRPLLAGDQALNAWKTLLAARKDIYESIADVRILVDGKPVLQIVEEIAARLGRM</sequence>
<keyword evidence="6 7" id="KW-0057">Aromatic amino acid biosynthesis</keyword>
<dbReference type="GO" id="GO:0005524">
    <property type="term" value="F:ATP binding"/>
    <property type="evidence" value="ECO:0007669"/>
    <property type="project" value="UniProtKB-UniRule"/>
</dbReference>
<reference evidence="9 10" key="1">
    <citation type="submission" date="2018-01" db="EMBL/GenBank/DDBJ databases">
        <title>Glutamicibacter soli strain NHPC-3 Whole genome sequence and assembly.</title>
        <authorList>
            <person name="Choudhury P."/>
            <person name="Gupta D."/>
            <person name="Sengupta K."/>
            <person name="Jawed A."/>
            <person name="Sultana N."/>
            <person name="Saha P."/>
        </authorList>
    </citation>
    <scope>NUCLEOTIDE SEQUENCE [LARGE SCALE GENOMIC DNA]</scope>
    <source>
        <strain evidence="9 10">NHPC-3</strain>
    </source>
</reference>
<evidence type="ECO:0000313" key="8">
    <source>
        <dbReference type="EMBL" id="NAZ15669.1"/>
    </source>
</evidence>
<dbReference type="HAMAP" id="MF_00109">
    <property type="entry name" value="Shikimate_kinase"/>
    <property type="match status" value="1"/>
</dbReference>
<dbReference type="GO" id="GO:0008652">
    <property type="term" value="P:amino acid biosynthetic process"/>
    <property type="evidence" value="ECO:0007669"/>
    <property type="project" value="UniProtKB-KW"/>
</dbReference>
<dbReference type="GO" id="GO:0004765">
    <property type="term" value="F:shikimate kinase activity"/>
    <property type="evidence" value="ECO:0007669"/>
    <property type="project" value="UniProtKB-UniRule"/>
</dbReference>
<dbReference type="EMBL" id="POAF01000001">
    <property type="protein sequence ID" value="RBM03867.1"/>
    <property type="molecule type" value="Genomic_DNA"/>
</dbReference>
<dbReference type="PANTHER" id="PTHR21087">
    <property type="entry name" value="SHIKIMATE KINASE"/>
    <property type="match status" value="1"/>
</dbReference>
<keyword evidence="7" id="KW-0963">Cytoplasm</keyword>
<reference evidence="8 11" key="2">
    <citation type="submission" date="2020-01" db="EMBL/GenBank/DDBJ databases">
        <title>Glutamicibacter soli M275.</title>
        <authorList>
            <person name="Meng X."/>
        </authorList>
    </citation>
    <scope>NUCLEOTIDE SEQUENCE [LARGE SCALE GENOMIC DNA]</scope>
    <source>
        <strain evidence="8 11">M275</strain>
    </source>
</reference>
<feature type="binding site" evidence="7">
    <location>
        <begin position="9"/>
        <end position="14"/>
    </location>
    <ligand>
        <name>ATP</name>
        <dbReference type="ChEBI" id="CHEBI:30616"/>
    </ligand>
</feature>
<keyword evidence="2 7" id="KW-0808">Transferase</keyword>
<comment type="subunit">
    <text evidence="7">Monomer.</text>
</comment>
<comment type="similarity">
    <text evidence="7">Belongs to the shikimate kinase family.</text>
</comment>
<dbReference type="AlphaFoldDB" id="A0A365YN95"/>
<evidence type="ECO:0000313" key="11">
    <source>
        <dbReference type="Proteomes" id="UP000477543"/>
    </source>
</evidence>
<dbReference type="Proteomes" id="UP000477543">
    <property type="component" value="Unassembled WGS sequence"/>
</dbReference>
<comment type="catalytic activity">
    <reaction evidence="7">
        <text>shikimate + ATP = 3-phosphoshikimate + ADP + H(+)</text>
        <dbReference type="Rhea" id="RHEA:13121"/>
        <dbReference type="ChEBI" id="CHEBI:15378"/>
        <dbReference type="ChEBI" id="CHEBI:30616"/>
        <dbReference type="ChEBI" id="CHEBI:36208"/>
        <dbReference type="ChEBI" id="CHEBI:145989"/>
        <dbReference type="ChEBI" id="CHEBI:456216"/>
        <dbReference type="EC" id="2.7.1.71"/>
    </reaction>
</comment>
<dbReference type="EC" id="2.7.1.71" evidence="7"/>
<dbReference type="GO" id="GO:0009073">
    <property type="term" value="P:aromatic amino acid family biosynthetic process"/>
    <property type="evidence" value="ECO:0007669"/>
    <property type="project" value="UniProtKB-KW"/>
</dbReference>